<evidence type="ECO:0000256" key="6">
    <source>
        <dbReference type="ARBA" id="ARBA00023128"/>
    </source>
</evidence>
<feature type="region of interest" description="Disordered" evidence="12">
    <location>
        <begin position="403"/>
        <end position="446"/>
    </location>
</feature>
<evidence type="ECO:0000256" key="12">
    <source>
        <dbReference type="SAM" id="MobiDB-lite"/>
    </source>
</evidence>
<keyword evidence="4" id="KW-1000">Mitochondrion outer membrane</keyword>
<evidence type="ECO:0000256" key="11">
    <source>
        <dbReference type="PROSITE-ProRule" id="PRU00221"/>
    </source>
</evidence>
<evidence type="ECO:0000256" key="1">
    <source>
        <dbReference type="ARBA" id="ARBA00004570"/>
    </source>
</evidence>
<feature type="region of interest" description="Disordered" evidence="12">
    <location>
        <begin position="248"/>
        <end position="279"/>
    </location>
</feature>
<dbReference type="Proteomes" id="UP000799538">
    <property type="component" value="Unassembled WGS sequence"/>
</dbReference>
<dbReference type="InterPro" id="IPR015943">
    <property type="entry name" value="WD40/YVTN_repeat-like_dom_sf"/>
</dbReference>
<organism evidence="13 14">
    <name type="scientific">Elsinoe ampelina</name>
    <dbReference type="NCBI Taxonomy" id="302913"/>
    <lineage>
        <taxon>Eukaryota</taxon>
        <taxon>Fungi</taxon>
        <taxon>Dikarya</taxon>
        <taxon>Ascomycota</taxon>
        <taxon>Pezizomycotina</taxon>
        <taxon>Dothideomycetes</taxon>
        <taxon>Dothideomycetidae</taxon>
        <taxon>Myriangiales</taxon>
        <taxon>Elsinoaceae</taxon>
        <taxon>Elsinoe</taxon>
    </lineage>
</organism>
<dbReference type="SUPFAM" id="SSF50978">
    <property type="entry name" value="WD40 repeat-like"/>
    <property type="match status" value="1"/>
</dbReference>
<evidence type="ECO:0000256" key="10">
    <source>
        <dbReference type="ARBA" id="ARBA00043913"/>
    </source>
</evidence>
<feature type="repeat" description="WD" evidence="11">
    <location>
        <begin position="455"/>
        <end position="494"/>
    </location>
</feature>
<feature type="repeat" description="WD" evidence="11">
    <location>
        <begin position="560"/>
        <end position="582"/>
    </location>
</feature>
<dbReference type="InterPro" id="IPR019775">
    <property type="entry name" value="WD40_repeat_CS"/>
</dbReference>
<keyword evidence="5" id="KW-0175">Coiled coil</keyword>
<dbReference type="PANTHER" id="PTHR44156">
    <property type="entry name" value="SUPERNUMERARY LIMBS, ISOFORM B-RELATED"/>
    <property type="match status" value="1"/>
</dbReference>
<protein>
    <recommendedName>
        <fullName evidence="9">Mitochondrial division protein 1</fullName>
    </recommendedName>
</protein>
<feature type="region of interest" description="Disordered" evidence="12">
    <location>
        <begin position="129"/>
        <end position="174"/>
    </location>
</feature>
<dbReference type="EMBL" id="ML992502">
    <property type="protein sequence ID" value="KAF2227116.1"/>
    <property type="molecule type" value="Genomic_DNA"/>
</dbReference>
<dbReference type="InterPro" id="IPR036322">
    <property type="entry name" value="WD40_repeat_dom_sf"/>
</dbReference>
<proteinExistence type="inferred from homology"/>
<accession>A0A6A6GN04</accession>
<dbReference type="CDD" id="cd22881">
    <property type="entry name" value="Mdv1_N"/>
    <property type="match status" value="1"/>
</dbReference>
<evidence type="ECO:0000256" key="9">
    <source>
        <dbReference type="ARBA" id="ARBA00039789"/>
    </source>
</evidence>
<dbReference type="InterPro" id="IPR020472">
    <property type="entry name" value="WD40_PAC1"/>
</dbReference>
<name>A0A6A6GN04_9PEZI</name>
<sequence length="699" mass="76801">MSIPRGRSPFRQRPPISNSDHDDEDASYLSSRQIEAFGRTLNATASQLIGGDASQHYQHALGEIHRELRKPIMQRSVFALAKTNPRELMRSTFSTSEIQHRALSHLSDDLLSNIPDTRNSFSLFQGFEATRPEDDHKKKKKHGRHGSKGQKLLEEGKGSKKSQSGLTRLEGKKETLDHRLEMMEIRKNMCASEIVEIDKKIGNLAAMRRKVVDRLASLELEETDLEQELAETAAKLEDMREEMATANAMADKTPPGSVTGGADTLDAQDTKPDESLSAEDTDFMSQSIYQQIPTPKRKRKVPRRVSMPILHEHLEPGSRIKEFQAHTDMITALDFDVPFGTMVSAALDDTLRVWNLNTGRCIGLLEGHLSSVRCVQVEDNIVASGSNDATVRLWDLSQADYVPTPTKSSISKAADSEASEAESDNELFPDADLPSEPTPSAPSASAMSDCPLFTLSSHVAEVTALHFQNQTLVSGSSDKTLRQWDLNTGRCVQTLDVLWAAAQASSTSVSSTPFSSAFPSPSPSLSNNNDWFRPSVQRTQTASAVEADFVGALQIFQSAVACGTADSVIRLWDLRSGGVQRQLIGHTGAVTCLQFDDVHLVTGSRDRSVRIWDLRTGSIYDAFAYDQPVTSMQFDMRRICAAAGENTVKVYDKGDGNQWSCGAGAQEDGENASVVERVSIRDGYMVEGRRDGMVGVWAC</sequence>
<dbReference type="PROSITE" id="PS00678">
    <property type="entry name" value="WD_REPEATS_1"/>
    <property type="match status" value="3"/>
</dbReference>
<evidence type="ECO:0000256" key="5">
    <source>
        <dbReference type="ARBA" id="ARBA00023054"/>
    </source>
</evidence>
<dbReference type="AlphaFoldDB" id="A0A6A6GN04"/>
<comment type="similarity">
    <text evidence="8">Belongs to the WD repeat MDV1/CAF4 family.</text>
</comment>
<dbReference type="Gene3D" id="2.130.10.10">
    <property type="entry name" value="YVTN repeat-like/Quinoprotein amine dehydrogenase"/>
    <property type="match status" value="2"/>
</dbReference>
<dbReference type="OrthoDB" id="496at2759"/>
<dbReference type="InterPro" id="IPR053299">
    <property type="entry name" value="ASTRA_WD_repeat"/>
</dbReference>
<feature type="compositionally biased region" description="Acidic residues" evidence="12">
    <location>
        <begin position="417"/>
        <end position="429"/>
    </location>
</feature>
<dbReference type="SMART" id="SM00320">
    <property type="entry name" value="WD40"/>
    <property type="match status" value="6"/>
</dbReference>
<comment type="subcellular location">
    <subcellularLocation>
        <location evidence="1">Mitochondrion outer membrane</location>
        <topology evidence="1">Peripheral membrane protein</topology>
        <orientation evidence="1">Cytoplasmic side</orientation>
    </subcellularLocation>
</comment>
<evidence type="ECO:0000256" key="7">
    <source>
        <dbReference type="ARBA" id="ARBA00023136"/>
    </source>
</evidence>
<feature type="region of interest" description="Disordered" evidence="12">
    <location>
        <begin position="1"/>
        <end position="28"/>
    </location>
</feature>
<dbReference type="FunFam" id="2.130.10.10:FF:000881">
    <property type="entry name" value="Mitochondrial division protein 1"/>
    <property type="match status" value="1"/>
</dbReference>
<evidence type="ECO:0000256" key="2">
    <source>
        <dbReference type="ARBA" id="ARBA00022574"/>
    </source>
</evidence>
<evidence type="ECO:0000256" key="3">
    <source>
        <dbReference type="ARBA" id="ARBA00022737"/>
    </source>
</evidence>
<keyword evidence="14" id="KW-1185">Reference proteome</keyword>
<keyword evidence="2 11" id="KW-0853">WD repeat</keyword>
<feature type="repeat" description="WD" evidence="11">
    <location>
        <begin position="323"/>
        <end position="364"/>
    </location>
</feature>
<evidence type="ECO:0000256" key="4">
    <source>
        <dbReference type="ARBA" id="ARBA00022787"/>
    </source>
</evidence>
<dbReference type="PROSITE" id="PS50082">
    <property type="entry name" value="WD_REPEATS_2"/>
    <property type="match status" value="5"/>
</dbReference>
<feature type="repeat" description="WD" evidence="11">
    <location>
        <begin position="583"/>
        <end position="622"/>
    </location>
</feature>
<dbReference type="Gene3D" id="6.10.280.220">
    <property type="match status" value="1"/>
</dbReference>
<evidence type="ECO:0000313" key="14">
    <source>
        <dbReference type="Proteomes" id="UP000799538"/>
    </source>
</evidence>
<keyword evidence="6" id="KW-0496">Mitochondrion</keyword>
<dbReference type="Pfam" id="PF00400">
    <property type="entry name" value="WD40"/>
    <property type="match status" value="4"/>
</dbReference>
<dbReference type="InterPro" id="IPR001680">
    <property type="entry name" value="WD40_rpt"/>
</dbReference>
<dbReference type="PRINTS" id="PR00320">
    <property type="entry name" value="GPROTEINBRPT"/>
</dbReference>
<dbReference type="GO" id="GO:0005741">
    <property type="term" value="C:mitochondrial outer membrane"/>
    <property type="evidence" value="ECO:0007669"/>
    <property type="project" value="UniProtKB-SubCell"/>
</dbReference>
<dbReference type="CDD" id="cd00200">
    <property type="entry name" value="WD40"/>
    <property type="match status" value="1"/>
</dbReference>
<evidence type="ECO:0000256" key="8">
    <source>
        <dbReference type="ARBA" id="ARBA00038415"/>
    </source>
</evidence>
<evidence type="ECO:0000313" key="13">
    <source>
        <dbReference type="EMBL" id="KAF2227116.1"/>
    </source>
</evidence>
<comment type="function">
    <text evidence="10">Involved in mitochondrial fission. Acts as an adapter protein required to form mitochondrial fission complexes. Formation of these complexes is required to promote constriction and fission of the mitochondrial compartment at a late step in mitochondrial division.</text>
</comment>
<keyword evidence="3" id="KW-0677">Repeat</keyword>
<keyword evidence="7" id="KW-0472">Membrane</keyword>
<gene>
    <name evidence="13" type="ORF">BDZ85DRAFT_231018</name>
</gene>
<dbReference type="PROSITE" id="PS50294">
    <property type="entry name" value="WD_REPEATS_REGION"/>
    <property type="match status" value="4"/>
</dbReference>
<feature type="compositionally biased region" description="Basic residues" evidence="12">
    <location>
        <begin position="137"/>
        <end position="148"/>
    </location>
</feature>
<reference evidence="14" key="1">
    <citation type="journal article" date="2020" name="Stud. Mycol.">
        <title>101 Dothideomycetes genomes: A test case for predicting lifestyles and emergence of pathogens.</title>
        <authorList>
            <person name="Haridas S."/>
            <person name="Albert R."/>
            <person name="Binder M."/>
            <person name="Bloem J."/>
            <person name="LaButti K."/>
            <person name="Salamov A."/>
            <person name="Andreopoulos B."/>
            <person name="Baker S."/>
            <person name="Barry K."/>
            <person name="Bills G."/>
            <person name="Bluhm B."/>
            <person name="Cannon C."/>
            <person name="Castanera R."/>
            <person name="Culley D."/>
            <person name="Daum C."/>
            <person name="Ezra D."/>
            <person name="Gonzalez J."/>
            <person name="Henrissat B."/>
            <person name="Kuo A."/>
            <person name="Liang C."/>
            <person name="Lipzen A."/>
            <person name="Lutzoni F."/>
            <person name="Magnuson J."/>
            <person name="Mondo S."/>
            <person name="Nolan M."/>
            <person name="Ohm R."/>
            <person name="Pangilinan J."/>
            <person name="Park H.-J."/>
            <person name="Ramirez L."/>
            <person name="Alfaro M."/>
            <person name="Sun H."/>
            <person name="Tritt A."/>
            <person name="Yoshinaga Y."/>
            <person name="Zwiers L.-H."/>
            <person name="Turgeon B."/>
            <person name="Goodwin S."/>
            <person name="Spatafora J."/>
            <person name="Crous P."/>
            <person name="Grigoriev I."/>
        </authorList>
    </citation>
    <scope>NUCLEOTIDE SEQUENCE [LARGE SCALE GENOMIC DNA]</scope>
    <source>
        <strain evidence="14">CECT 20119</strain>
    </source>
</reference>
<feature type="repeat" description="WD" evidence="11">
    <location>
        <begin position="365"/>
        <end position="404"/>
    </location>
</feature>